<dbReference type="SUPFAM" id="SSF56784">
    <property type="entry name" value="HAD-like"/>
    <property type="match status" value="1"/>
</dbReference>
<sequence>MTERLRLVVFDLDDVLVHFRPPRRLDYLHALTGLAREHLHESIWASDFEPAAEAGAWPDPDDYLDEFNKRIGYRVTVQQWIEARRAAMELRPEVLDVARSLRGRVELALLTNNGSLLKRSLPDLVPDVCEVFAPRVHASCDFNARKPDPIVFTRLLEHYGVSPEQALHIDDSLDYVNGAIAAGLKGVVFHDVHSLIEALGQLLSTDRGK</sequence>
<dbReference type="RefSeq" id="WP_184330673.1">
    <property type="nucleotide sequence ID" value="NZ_JACHHZ010000002.1"/>
</dbReference>
<dbReference type="InterPro" id="IPR006439">
    <property type="entry name" value="HAD-SF_hydro_IA"/>
</dbReference>
<dbReference type="PANTHER" id="PTHR43611:SF3">
    <property type="entry name" value="FLAVIN MONONUCLEOTIDE HYDROLASE 1, CHLOROPLATIC"/>
    <property type="match status" value="1"/>
</dbReference>
<dbReference type="EMBL" id="JACHHZ010000002">
    <property type="protein sequence ID" value="MBB6092850.1"/>
    <property type="molecule type" value="Genomic_DNA"/>
</dbReference>
<dbReference type="GO" id="GO:0016787">
    <property type="term" value="F:hydrolase activity"/>
    <property type="evidence" value="ECO:0007669"/>
    <property type="project" value="UniProtKB-KW"/>
</dbReference>
<dbReference type="InterPro" id="IPR023214">
    <property type="entry name" value="HAD_sf"/>
</dbReference>
<protein>
    <submittedName>
        <fullName evidence="1">Putative hydrolase of the HAD superfamily</fullName>
    </submittedName>
</protein>
<dbReference type="AlphaFoldDB" id="A0A841HKM3"/>
<dbReference type="SFLD" id="SFLDG01129">
    <property type="entry name" value="C1.5:_HAD__Beta-PGM__Phosphata"/>
    <property type="match status" value="1"/>
</dbReference>
<dbReference type="Pfam" id="PF00702">
    <property type="entry name" value="Hydrolase"/>
    <property type="match status" value="1"/>
</dbReference>
<organism evidence="1 2">
    <name type="scientific">Povalibacter uvarum</name>
    <dbReference type="NCBI Taxonomy" id="732238"/>
    <lineage>
        <taxon>Bacteria</taxon>
        <taxon>Pseudomonadati</taxon>
        <taxon>Pseudomonadota</taxon>
        <taxon>Gammaproteobacteria</taxon>
        <taxon>Steroidobacterales</taxon>
        <taxon>Steroidobacteraceae</taxon>
        <taxon>Povalibacter</taxon>
    </lineage>
</organism>
<dbReference type="Proteomes" id="UP000588068">
    <property type="component" value="Unassembled WGS sequence"/>
</dbReference>
<dbReference type="Gene3D" id="3.40.50.1000">
    <property type="entry name" value="HAD superfamily/HAD-like"/>
    <property type="match status" value="1"/>
</dbReference>
<proteinExistence type="predicted"/>
<dbReference type="CDD" id="cd02603">
    <property type="entry name" value="HAD_sEH-N_like"/>
    <property type="match status" value="1"/>
</dbReference>
<dbReference type="InterPro" id="IPR036412">
    <property type="entry name" value="HAD-like_sf"/>
</dbReference>
<dbReference type="InterPro" id="IPR023198">
    <property type="entry name" value="PGP-like_dom2"/>
</dbReference>
<reference evidence="1 2" key="1">
    <citation type="submission" date="2020-08" db="EMBL/GenBank/DDBJ databases">
        <title>Genomic Encyclopedia of Type Strains, Phase IV (KMG-IV): sequencing the most valuable type-strain genomes for metagenomic binning, comparative biology and taxonomic classification.</title>
        <authorList>
            <person name="Goeker M."/>
        </authorList>
    </citation>
    <scope>NUCLEOTIDE SEQUENCE [LARGE SCALE GENOMIC DNA]</scope>
    <source>
        <strain evidence="1 2">DSM 26723</strain>
    </source>
</reference>
<evidence type="ECO:0000313" key="2">
    <source>
        <dbReference type="Proteomes" id="UP000588068"/>
    </source>
</evidence>
<dbReference type="PANTHER" id="PTHR43611">
    <property type="entry name" value="ALPHA-D-GLUCOSE 1-PHOSPHATE PHOSPHATASE"/>
    <property type="match status" value="1"/>
</dbReference>
<dbReference type="SFLD" id="SFLDS00003">
    <property type="entry name" value="Haloacid_Dehalogenase"/>
    <property type="match status" value="1"/>
</dbReference>
<evidence type="ECO:0000313" key="1">
    <source>
        <dbReference type="EMBL" id="MBB6092850.1"/>
    </source>
</evidence>
<keyword evidence="2" id="KW-1185">Reference proteome</keyword>
<comment type="caution">
    <text evidence="1">The sequence shown here is derived from an EMBL/GenBank/DDBJ whole genome shotgun (WGS) entry which is preliminary data.</text>
</comment>
<keyword evidence="1" id="KW-0378">Hydrolase</keyword>
<dbReference type="Gene3D" id="1.10.150.240">
    <property type="entry name" value="Putative phosphatase, domain 2"/>
    <property type="match status" value="1"/>
</dbReference>
<name>A0A841HKM3_9GAMM</name>
<gene>
    <name evidence="1" type="ORF">HNQ60_001728</name>
</gene>
<accession>A0A841HKM3</accession>
<dbReference type="NCBIfam" id="TIGR01509">
    <property type="entry name" value="HAD-SF-IA-v3"/>
    <property type="match status" value="1"/>
</dbReference>